<evidence type="ECO:0000256" key="6">
    <source>
        <dbReference type="ARBA" id="ARBA00023128"/>
    </source>
</evidence>
<name>A0A7S0KPV4_9CHLO</name>
<dbReference type="EMBL" id="HBEW01007753">
    <property type="protein sequence ID" value="CAD8587643.1"/>
    <property type="molecule type" value="Transcribed_RNA"/>
</dbReference>
<evidence type="ECO:0000256" key="4">
    <source>
        <dbReference type="ARBA" id="ARBA00023004"/>
    </source>
</evidence>
<reference evidence="9" key="1">
    <citation type="submission" date="2021-01" db="EMBL/GenBank/DDBJ databases">
        <authorList>
            <person name="Corre E."/>
            <person name="Pelletier E."/>
            <person name="Niang G."/>
            <person name="Scheremetjew M."/>
            <person name="Finn R."/>
            <person name="Kale V."/>
            <person name="Holt S."/>
            <person name="Cochrane G."/>
            <person name="Meng A."/>
            <person name="Brown T."/>
            <person name="Cohen L."/>
        </authorList>
    </citation>
    <scope>NUCLEOTIDE SEQUENCE</scope>
    <source>
        <strain evidence="9">Clade-D-RCC2572</strain>
    </source>
</reference>
<gene>
    <name evidence="9" type="ORF">OMED0929_LOCUS6556</name>
</gene>
<feature type="compositionally biased region" description="Acidic residues" evidence="8">
    <location>
        <begin position="511"/>
        <end position="521"/>
    </location>
</feature>
<dbReference type="GO" id="GO:0006412">
    <property type="term" value="P:translation"/>
    <property type="evidence" value="ECO:0007669"/>
    <property type="project" value="InterPro"/>
</dbReference>
<comment type="subcellular location">
    <subcellularLocation>
        <location evidence="1">Mitochondrion</location>
    </subcellularLocation>
</comment>
<dbReference type="GO" id="GO:0005763">
    <property type="term" value="C:mitochondrial small ribosomal subunit"/>
    <property type="evidence" value="ECO:0007669"/>
    <property type="project" value="TreeGrafter"/>
</dbReference>
<dbReference type="InterPro" id="IPR015324">
    <property type="entry name" value="Ribosomal_Rsm22-like"/>
</dbReference>
<keyword evidence="4" id="KW-0408">Iron</keyword>
<evidence type="ECO:0000313" key="9">
    <source>
        <dbReference type="EMBL" id="CAD8587643.1"/>
    </source>
</evidence>
<dbReference type="Gene3D" id="3.40.50.150">
    <property type="entry name" value="Vaccinia Virus protein VP39"/>
    <property type="match status" value="1"/>
</dbReference>
<keyword evidence="3" id="KW-0809">Transit peptide</keyword>
<keyword evidence="5" id="KW-0411">Iron-sulfur</keyword>
<evidence type="ECO:0000256" key="5">
    <source>
        <dbReference type="ARBA" id="ARBA00023014"/>
    </source>
</evidence>
<dbReference type="Pfam" id="PF09243">
    <property type="entry name" value="Rsm22"/>
    <property type="match status" value="2"/>
</dbReference>
<accession>A0A7S0KPV4</accession>
<sequence length="671" mass="74546">MDTFDVDVERALRRATRDVFDASNGGVRVGRRVGTRAERLLKALRARSGGYVMANGEDGLEPTRRALERSSSSSSADDNAVAAWDDDITWGARLSRRKLRRVETGLLASSSAAAAKENVNSNSGTSLVLEERDAAVYAVMRSPMKMAALKRIFYETRDRIGDGFKPKSVLDFGSGPVPTTMMALRDVFGFDANVGATADGQDPRRRPRAGDAELCVAFVDSNPEMMRFARRVVGYAEREREDREEKSRITAEFAALESSPGDSAFDDFADDTVADDSDGITRLDFTDFEATDEKPSTRPASAFRLKVPHPWHEAEGVRTTATLRGANRRGGFDVVVCSYALGESFDGMSSQRSRDVTVRQLWERVAPGGILVISEPGTPKGSLIVRRARHLVLEVARREMEQSARRLQAEPDGADVQAYVVAPCQHDKACPVKDEHREDGFSTWCHFPQRALRSSYYREIKQSAKPYQDEKFSYVVLRKMTRAQARQEAELATKRAAGRRQTPNATANDNADNDEHDDDDEHEEAFHAHVARESSEDWSRVIRHPHKRKGHVVVELCTSRGELERATIAKSHGQGDWAIGADGYKFARKLRWGDLWPYANKTTIAPGDQKHFMLEAAAFEEKYLADLRASDDPSASLPRDADAIADDDVPDDSTFFAMLDELDAAVSNTSK</sequence>
<dbReference type="PANTHER" id="PTHR13184:SF5">
    <property type="entry name" value="METHYLTRANSFERASE-LIKE PROTEIN 17, MITOCHONDRIAL"/>
    <property type="match status" value="1"/>
</dbReference>
<feature type="region of interest" description="Disordered" evidence="8">
    <location>
        <begin position="487"/>
        <end position="521"/>
    </location>
</feature>
<keyword evidence="6" id="KW-0496">Mitochondrion</keyword>
<comment type="function">
    <text evidence="7">Mitochondrial ribosome (mitoribosome) assembly factor. Binds at the interface of the head and body domains of the mitochondrial small ribosomal subunit (mt-SSU), occluding the mRNA channel and preventing compaction of the head domain towards the body. Probable inactive methyltransferase: retains the characteristic folding and ability to bind S-adenosyl-L-methionine, but it probably lost its methyltransferase activity.</text>
</comment>
<organism evidence="9">
    <name type="scientific">Ostreococcus mediterraneus</name>
    <dbReference type="NCBI Taxonomy" id="1486918"/>
    <lineage>
        <taxon>Eukaryota</taxon>
        <taxon>Viridiplantae</taxon>
        <taxon>Chlorophyta</taxon>
        <taxon>Mamiellophyceae</taxon>
        <taxon>Mamiellales</taxon>
        <taxon>Bathycoccaceae</taxon>
        <taxon>Ostreococcus</taxon>
    </lineage>
</organism>
<dbReference type="SUPFAM" id="SSF53335">
    <property type="entry name" value="S-adenosyl-L-methionine-dependent methyltransferases"/>
    <property type="match status" value="1"/>
</dbReference>
<evidence type="ECO:0000256" key="3">
    <source>
        <dbReference type="ARBA" id="ARBA00022946"/>
    </source>
</evidence>
<evidence type="ECO:0000256" key="8">
    <source>
        <dbReference type="SAM" id="MobiDB-lite"/>
    </source>
</evidence>
<dbReference type="GO" id="GO:0003735">
    <property type="term" value="F:structural constituent of ribosome"/>
    <property type="evidence" value="ECO:0007669"/>
    <property type="project" value="TreeGrafter"/>
</dbReference>
<evidence type="ECO:0000256" key="2">
    <source>
        <dbReference type="ARBA" id="ARBA00022723"/>
    </source>
</evidence>
<dbReference type="GO" id="GO:0046872">
    <property type="term" value="F:metal ion binding"/>
    <property type="evidence" value="ECO:0007669"/>
    <property type="project" value="UniProtKB-KW"/>
</dbReference>
<protein>
    <submittedName>
        <fullName evidence="9">Uncharacterized protein</fullName>
    </submittedName>
</protein>
<proteinExistence type="predicted"/>
<dbReference type="GO" id="GO:0008168">
    <property type="term" value="F:methyltransferase activity"/>
    <property type="evidence" value="ECO:0007669"/>
    <property type="project" value="InterPro"/>
</dbReference>
<dbReference type="PANTHER" id="PTHR13184">
    <property type="entry name" value="37S RIBOSOMAL PROTEIN S22"/>
    <property type="match status" value="1"/>
</dbReference>
<keyword evidence="2" id="KW-0479">Metal-binding</keyword>
<dbReference type="GO" id="GO:0051536">
    <property type="term" value="F:iron-sulfur cluster binding"/>
    <property type="evidence" value="ECO:0007669"/>
    <property type="project" value="UniProtKB-KW"/>
</dbReference>
<evidence type="ECO:0000256" key="1">
    <source>
        <dbReference type="ARBA" id="ARBA00004173"/>
    </source>
</evidence>
<dbReference type="InterPro" id="IPR029063">
    <property type="entry name" value="SAM-dependent_MTases_sf"/>
</dbReference>
<evidence type="ECO:0000256" key="7">
    <source>
        <dbReference type="ARBA" id="ARBA00045681"/>
    </source>
</evidence>
<dbReference type="AlphaFoldDB" id="A0A7S0KPV4"/>
<dbReference type="InterPro" id="IPR052571">
    <property type="entry name" value="Mt_RNA_Methyltransferase"/>
</dbReference>